<protein>
    <submittedName>
        <fullName evidence="2">Uncharacterized protein</fullName>
    </submittedName>
</protein>
<dbReference type="STRING" id="1210089.GCA_001613165_02523"/>
<evidence type="ECO:0000313" key="2">
    <source>
        <dbReference type="EMBL" id="RDI50785.1"/>
    </source>
</evidence>
<organism evidence="2 3">
    <name type="scientific">Nocardia mexicana</name>
    <dbReference type="NCBI Taxonomy" id="279262"/>
    <lineage>
        <taxon>Bacteria</taxon>
        <taxon>Bacillati</taxon>
        <taxon>Actinomycetota</taxon>
        <taxon>Actinomycetes</taxon>
        <taxon>Mycobacteriales</taxon>
        <taxon>Nocardiaceae</taxon>
        <taxon>Nocardia</taxon>
    </lineage>
</organism>
<evidence type="ECO:0000313" key="3">
    <source>
        <dbReference type="Proteomes" id="UP000255355"/>
    </source>
</evidence>
<proteinExistence type="predicted"/>
<accession>A0A370H3J2</accession>
<gene>
    <name evidence="2" type="ORF">DFR68_105262</name>
</gene>
<reference evidence="2 3" key="1">
    <citation type="submission" date="2018-07" db="EMBL/GenBank/DDBJ databases">
        <title>Genomic Encyclopedia of Type Strains, Phase IV (KMG-IV): sequencing the most valuable type-strain genomes for metagenomic binning, comparative biology and taxonomic classification.</title>
        <authorList>
            <person name="Goeker M."/>
        </authorList>
    </citation>
    <scope>NUCLEOTIDE SEQUENCE [LARGE SCALE GENOMIC DNA]</scope>
    <source>
        <strain evidence="2 3">DSM 44952</strain>
    </source>
</reference>
<keyword evidence="3" id="KW-1185">Reference proteome</keyword>
<feature type="chain" id="PRO_5016787328" evidence="1">
    <location>
        <begin position="27"/>
        <end position="323"/>
    </location>
</feature>
<keyword evidence="1" id="KW-0732">Signal</keyword>
<evidence type="ECO:0000256" key="1">
    <source>
        <dbReference type="SAM" id="SignalP"/>
    </source>
</evidence>
<sequence length="323" mass="33981">MRAAGRGAMVAAVVATVITGSSGVSAAQDGDTDDGPNIQCRKDIDPQAHHFYPGESGGTAYDAVFTRGTGKPLPDLGSYVPQGAATWGNWDGQGNDLLLVTQHGPGNGPAHIAGIDLRTYETVGVVTIEATHAGGIGVTGNGWVYVSGGQNRVLRFSQQRLREELPRRGNLEHTGSLEVAGSSFLSGFGDKLYAGTFDKDKPGTMARYGVGADGALLHEEDYQVPRSTQGLLVTEKNFVFSSSYGRTKRGNIYVAAHGERTIAPNTVQCFRTPSMPEGIAGLGNTAYLVFESGAGEFANDPKTRNKISDVHMADIGALVAPRP</sequence>
<dbReference type="SUPFAM" id="SSF63829">
    <property type="entry name" value="Calcium-dependent phosphotriesterase"/>
    <property type="match status" value="1"/>
</dbReference>
<name>A0A370H3J2_9NOCA</name>
<dbReference type="EMBL" id="QQAZ01000005">
    <property type="protein sequence ID" value="RDI50785.1"/>
    <property type="molecule type" value="Genomic_DNA"/>
</dbReference>
<feature type="signal peptide" evidence="1">
    <location>
        <begin position="1"/>
        <end position="26"/>
    </location>
</feature>
<dbReference type="Proteomes" id="UP000255355">
    <property type="component" value="Unassembled WGS sequence"/>
</dbReference>
<dbReference type="AlphaFoldDB" id="A0A370H3J2"/>
<comment type="caution">
    <text evidence="2">The sequence shown here is derived from an EMBL/GenBank/DDBJ whole genome shotgun (WGS) entry which is preliminary data.</text>
</comment>